<dbReference type="RefSeq" id="WP_123375291.1">
    <property type="nucleotide sequence ID" value="NZ_MOBY01000003.1"/>
</dbReference>
<organism evidence="1 2">
    <name type="scientific">Pseudomonas fluorescens</name>
    <dbReference type="NCBI Taxonomy" id="294"/>
    <lineage>
        <taxon>Bacteria</taxon>
        <taxon>Pseudomonadati</taxon>
        <taxon>Pseudomonadota</taxon>
        <taxon>Gammaproteobacteria</taxon>
        <taxon>Pseudomonadales</taxon>
        <taxon>Pseudomonadaceae</taxon>
        <taxon>Pseudomonas</taxon>
    </lineage>
</organism>
<name>A0A423NE06_PSEFL</name>
<dbReference type="AlphaFoldDB" id="A0A423NE06"/>
<accession>A0A423NE06</accession>
<evidence type="ECO:0008006" key="3">
    <source>
        <dbReference type="Google" id="ProtNLM"/>
    </source>
</evidence>
<dbReference type="EMBL" id="MOBY01000003">
    <property type="protein sequence ID" value="RON96432.1"/>
    <property type="molecule type" value="Genomic_DNA"/>
</dbReference>
<evidence type="ECO:0000313" key="1">
    <source>
        <dbReference type="EMBL" id="RON96432.1"/>
    </source>
</evidence>
<sequence>MHCTCSGRSDLVEIGQHYAAFVAGMRCLETADWVKLLQCPECGQLWRTDEWDKYQTLYARKLDSPEGWESADMESLIKLRIVENHGGLDTSSCLAKGCEQYALKGRAYCVDHFYETGTKA</sequence>
<reference evidence="1 2" key="1">
    <citation type="submission" date="2016-10" db="EMBL/GenBank/DDBJ databases">
        <title>Comparative genome analysis of multiple Pseudomonas spp. focuses on biocontrol and plant growth promoting traits.</title>
        <authorList>
            <person name="Tao X.-Y."/>
            <person name="Taylor C.G."/>
        </authorList>
    </citation>
    <scope>NUCLEOTIDE SEQUENCE [LARGE SCALE GENOMIC DNA]</scope>
    <source>
        <strain evidence="1 2">2F9</strain>
    </source>
</reference>
<proteinExistence type="predicted"/>
<protein>
    <recommendedName>
        <fullName evidence="3">Metal-binding protein</fullName>
    </recommendedName>
</protein>
<evidence type="ECO:0000313" key="2">
    <source>
        <dbReference type="Proteomes" id="UP000283650"/>
    </source>
</evidence>
<comment type="caution">
    <text evidence="1">The sequence shown here is derived from an EMBL/GenBank/DDBJ whole genome shotgun (WGS) entry which is preliminary data.</text>
</comment>
<dbReference type="Proteomes" id="UP000283650">
    <property type="component" value="Unassembled WGS sequence"/>
</dbReference>
<gene>
    <name evidence="1" type="ORF">BK672_07650</name>
</gene>